<dbReference type="Pfam" id="PF05221">
    <property type="entry name" value="AdoHcyase"/>
    <property type="match status" value="2"/>
</dbReference>
<dbReference type="PIRSF" id="PIRSF001109">
    <property type="entry name" value="Ad_hcy_hydrolase"/>
    <property type="match status" value="1"/>
</dbReference>
<feature type="binding site" evidence="5 6">
    <location>
        <position position="177"/>
    </location>
    <ligand>
        <name>substrate</name>
    </ligand>
</feature>
<dbReference type="eggNOG" id="COG0499">
    <property type="taxonomic scope" value="Bacteria"/>
</dbReference>
<feature type="binding site" evidence="5 6">
    <location>
        <position position="152"/>
    </location>
    <ligand>
        <name>substrate</name>
    </ligand>
</feature>
<dbReference type="SMART" id="SM00997">
    <property type="entry name" value="AdoHcyase_NAD"/>
    <property type="match status" value="1"/>
</dbReference>
<comment type="catalytic activity">
    <reaction evidence="5 8">
        <text>S-adenosyl-L-homocysteine + H2O = L-homocysteine + adenosine</text>
        <dbReference type="Rhea" id="RHEA:21708"/>
        <dbReference type="ChEBI" id="CHEBI:15377"/>
        <dbReference type="ChEBI" id="CHEBI:16335"/>
        <dbReference type="ChEBI" id="CHEBI:57856"/>
        <dbReference type="ChEBI" id="CHEBI:58199"/>
        <dbReference type="EC" id="3.13.2.1"/>
    </reaction>
</comment>
<dbReference type="NCBIfam" id="TIGR00936">
    <property type="entry name" value="ahcY"/>
    <property type="match status" value="1"/>
</dbReference>
<sequence>MPAQIENQSFNYTIMSEIKSEKYVKFKVKDISLAEWGRKEIKLAEAEMPGLMAIREEYGPSQPLKGARIAGCLHMTIQTAVLIETLAALGAEVTWSSCNIFSTQDHAAAAIAAAGISVYAWKGMTAEEFDWCIEQTLFFGEERKPLNMILDDGGDLTNMVFDNYPELIAGIKGLSEETTTGVHRLYERMKNGTLPMPAINVNDSVTKSKFDNKYGCKESLVDAIRRATDIMMAGKVAVVAGYGDVGKGSAASLRGAGARVIVTEIDPICALQAAMDGFAVKRMADAVKEADIVVTATGNKDIVVKEHFLALKDKAIVCNIGHFDNEIDMAWLNKNYGHTKDVIKPQVDLYNVEGKEIIVLAEGRLVNLGCATGHPSFVMSNSFSNQTLAQIELWNNSKNYEPGVYVLPKHLDEKVASLHLAKLGVELDTLRPDQAEYIGVSVSGPFKPEYYRY</sequence>
<evidence type="ECO:0000313" key="12">
    <source>
        <dbReference type="Proteomes" id="UP000010953"/>
    </source>
</evidence>
<dbReference type="GO" id="GO:0005829">
    <property type="term" value="C:cytosol"/>
    <property type="evidence" value="ECO:0007669"/>
    <property type="project" value="TreeGrafter"/>
</dbReference>
<evidence type="ECO:0000256" key="8">
    <source>
        <dbReference type="RuleBase" id="RU000548"/>
    </source>
</evidence>
<dbReference type="InterPro" id="IPR000043">
    <property type="entry name" value="Adenosylhomocysteinase-like"/>
</dbReference>
<feature type="binding site" evidence="7">
    <location>
        <begin position="243"/>
        <end position="248"/>
    </location>
    <ligand>
        <name>NAD(+)</name>
        <dbReference type="ChEBI" id="CHEBI:57540"/>
    </ligand>
</feature>
<feature type="binding site" evidence="5 6">
    <location>
        <position position="207"/>
    </location>
    <ligand>
        <name>substrate</name>
    </ligand>
</feature>
<feature type="binding site" evidence="5 7">
    <location>
        <begin position="178"/>
        <end position="180"/>
    </location>
    <ligand>
        <name>NAD(+)</name>
        <dbReference type="ChEBI" id="CHEBI:57540"/>
    </ligand>
</feature>
<accession>M7XDL9</accession>
<evidence type="ECO:0000256" key="5">
    <source>
        <dbReference type="HAMAP-Rule" id="MF_00563"/>
    </source>
</evidence>
<dbReference type="InterPro" id="IPR042172">
    <property type="entry name" value="Adenosylhomocyst_ase-like_sf"/>
</dbReference>
<dbReference type="FunFam" id="3.40.50.1480:FF:000004">
    <property type="entry name" value="Adenosylhomocysteinase"/>
    <property type="match status" value="1"/>
</dbReference>
<feature type="binding site" evidence="7">
    <location>
        <position position="374"/>
    </location>
    <ligand>
        <name>NAD(+)</name>
        <dbReference type="ChEBI" id="CHEBI:57540"/>
    </ligand>
</feature>
<evidence type="ECO:0000256" key="3">
    <source>
        <dbReference type="ARBA" id="ARBA00022801"/>
    </source>
</evidence>
<dbReference type="PANTHER" id="PTHR23420">
    <property type="entry name" value="ADENOSYLHOMOCYSTEINASE"/>
    <property type="match status" value="1"/>
</dbReference>
<protein>
    <recommendedName>
        <fullName evidence="5">Adenosylhomocysteinase</fullName>
        <ecNumber evidence="5">3.13.2.1</ecNumber>
    </recommendedName>
    <alternativeName>
        <fullName evidence="5">S-adenosyl-L-homocysteine hydrolase</fullName>
        <shortName evidence="5">AdoHcyase</shortName>
    </alternativeName>
</protein>
<name>M7XDL9_9BACT</name>
<dbReference type="Pfam" id="PF00670">
    <property type="entry name" value="AdoHcyase_NAD"/>
    <property type="match status" value="1"/>
</dbReference>
<dbReference type="PANTHER" id="PTHR23420:SF0">
    <property type="entry name" value="ADENOSYLHOMOCYSTEINASE"/>
    <property type="match status" value="1"/>
</dbReference>
<dbReference type="PROSITE" id="PS00739">
    <property type="entry name" value="ADOHCYASE_2"/>
    <property type="match status" value="1"/>
</dbReference>
<dbReference type="InterPro" id="IPR015878">
    <property type="entry name" value="Ado_hCys_hydrolase_NAD-bd"/>
</dbReference>
<dbReference type="FunFam" id="3.40.50.720:FF:000004">
    <property type="entry name" value="Adenosylhomocysteinase"/>
    <property type="match status" value="1"/>
</dbReference>
<feature type="binding site" evidence="5 7">
    <location>
        <position position="264"/>
    </location>
    <ligand>
        <name>NAD(+)</name>
        <dbReference type="ChEBI" id="CHEBI:57540"/>
    </ligand>
</feature>
<dbReference type="SMART" id="SM00996">
    <property type="entry name" value="AdoHcyase"/>
    <property type="match status" value="1"/>
</dbReference>
<comment type="cofactor">
    <cofactor evidence="5 7 8">
        <name>NAD(+)</name>
        <dbReference type="ChEBI" id="CHEBI:57540"/>
    </cofactor>
    <text evidence="5 7 8">Binds 1 NAD(+) per subunit.</text>
</comment>
<dbReference type="GO" id="GO:0006730">
    <property type="term" value="P:one-carbon metabolic process"/>
    <property type="evidence" value="ECO:0007669"/>
    <property type="project" value="UniProtKB-UniRule"/>
</dbReference>
<feature type="domain" description="S-adenosyl-L-homocysteine hydrolase NAD binding" evidence="10">
    <location>
        <begin position="212"/>
        <end position="373"/>
    </location>
</feature>
<dbReference type="GO" id="GO:0004013">
    <property type="term" value="F:adenosylhomocysteinase activity"/>
    <property type="evidence" value="ECO:0007669"/>
    <property type="project" value="UniProtKB-UniRule"/>
</dbReference>
<keyword evidence="12" id="KW-1185">Reference proteome</keyword>
<keyword evidence="4 5" id="KW-0520">NAD</keyword>
<feature type="binding site" evidence="5 7">
    <location>
        <position position="367"/>
    </location>
    <ligand>
        <name>NAD(+)</name>
        <dbReference type="ChEBI" id="CHEBI:57540"/>
    </ligand>
</feature>
<dbReference type="SUPFAM" id="SSF52283">
    <property type="entry name" value="Formate/glycerate dehydrogenase catalytic domain-like"/>
    <property type="match status" value="1"/>
</dbReference>
<dbReference type="HAMAP" id="MF_00563">
    <property type="entry name" value="AdoHcyase"/>
    <property type="match status" value="1"/>
</dbReference>
<dbReference type="PROSITE" id="PS00738">
    <property type="entry name" value="ADOHCYASE_1"/>
    <property type="match status" value="1"/>
</dbReference>
<comment type="similarity">
    <text evidence="1 5 9">Belongs to the adenosylhomocysteinase family.</text>
</comment>
<dbReference type="CDD" id="cd00401">
    <property type="entry name" value="SAHH"/>
    <property type="match status" value="1"/>
</dbReference>
<dbReference type="UniPathway" id="UPA00314">
    <property type="reaction ID" value="UER00076"/>
</dbReference>
<evidence type="ECO:0000259" key="10">
    <source>
        <dbReference type="SMART" id="SM00997"/>
    </source>
</evidence>
<evidence type="ECO:0000256" key="7">
    <source>
        <dbReference type="PIRSR" id="PIRSR001109-2"/>
    </source>
</evidence>
<dbReference type="Gene3D" id="3.40.50.1480">
    <property type="entry name" value="Adenosylhomocysteinase-like"/>
    <property type="match status" value="2"/>
</dbReference>
<feature type="binding site" evidence="5 6">
    <location>
        <position position="211"/>
    </location>
    <ligand>
        <name>substrate</name>
    </ligand>
</feature>
<evidence type="ECO:0000256" key="2">
    <source>
        <dbReference type="ARBA" id="ARBA00022563"/>
    </source>
</evidence>
<dbReference type="STRING" id="1239962.C943_00246"/>
<dbReference type="EMBL" id="AMZY02000010">
    <property type="protein sequence ID" value="EMS32969.1"/>
    <property type="molecule type" value="Genomic_DNA"/>
</dbReference>
<dbReference type="NCBIfam" id="NF004005">
    <property type="entry name" value="PRK05476.2-3"/>
    <property type="match status" value="1"/>
</dbReference>
<keyword evidence="5" id="KW-0963">Cytoplasm</keyword>
<evidence type="ECO:0000313" key="11">
    <source>
        <dbReference type="EMBL" id="EMS32969.1"/>
    </source>
</evidence>
<proteinExistence type="inferred from homology"/>
<feature type="binding site" evidence="5 7">
    <location>
        <begin position="320"/>
        <end position="322"/>
    </location>
    <ligand>
        <name>NAD(+)</name>
        <dbReference type="ChEBI" id="CHEBI:57540"/>
    </ligand>
</feature>
<feature type="binding site" evidence="5">
    <location>
        <position position="212"/>
    </location>
    <ligand>
        <name>NAD(+)</name>
        <dbReference type="ChEBI" id="CHEBI:57540"/>
    </ligand>
</feature>
<evidence type="ECO:0000256" key="4">
    <source>
        <dbReference type="ARBA" id="ARBA00023027"/>
    </source>
</evidence>
<evidence type="ECO:0000256" key="6">
    <source>
        <dbReference type="PIRSR" id="PIRSR001109-1"/>
    </source>
</evidence>
<feature type="binding site" evidence="5">
    <location>
        <position position="299"/>
    </location>
    <ligand>
        <name>NAD(+)</name>
        <dbReference type="ChEBI" id="CHEBI:57540"/>
    </ligand>
</feature>
<evidence type="ECO:0000256" key="1">
    <source>
        <dbReference type="ARBA" id="ARBA00007122"/>
    </source>
</evidence>
<dbReference type="InterPro" id="IPR036291">
    <property type="entry name" value="NAD(P)-bd_dom_sf"/>
</dbReference>
<dbReference type="GO" id="GO:0033353">
    <property type="term" value="P:S-adenosylmethionine cycle"/>
    <property type="evidence" value="ECO:0007669"/>
    <property type="project" value="TreeGrafter"/>
</dbReference>
<reference evidence="11" key="1">
    <citation type="submission" date="2013-01" db="EMBL/GenBank/DDBJ databases">
        <title>Genome assembly of Mariniradius saccharolyticus AK6.</title>
        <authorList>
            <person name="Vaidya B."/>
            <person name="Khatri I."/>
            <person name="Tanuku N.R.S."/>
            <person name="Subramanian S."/>
            <person name="Pinnaka A."/>
        </authorList>
    </citation>
    <scope>NUCLEOTIDE SEQUENCE [LARGE SCALE GENOMIC DNA]</scope>
    <source>
        <strain evidence="11">AK6</strain>
    </source>
</reference>
<comment type="function">
    <text evidence="5">May play a key role in the regulation of the intracellular concentration of adenosylhomocysteine.</text>
</comment>
<comment type="pathway">
    <text evidence="5 8">Amino-acid biosynthesis; L-homocysteine biosynthesis; L-homocysteine from S-adenosyl-L-homocysteine: step 1/1.</text>
</comment>
<dbReference type="Gene3D" id="3.40.50.720">
    <property type="entry name" value="NAD(P)-binding Rossmann-like Domain"/>
    <property type="match status" value="1"/>
</dbReference>
<dbReference type="GO" id="GO:0071269">
    <property type="term" value="P:L-homocysteine biosynthetic process"/>
    <property type="evidence" value="ECO:0007669"/>
    <property type="project" value="UniProtKB-UniRule"/>
</dbReference>
<dbReference type="EC" id="3.13.2.1" evidence="5"/>
<dbReference type="Proteomes" id="UP000010953">
    <property type="component" value="Unassembled WGS sequence"/>
</dbReference>
<comment type="caution">
    <text evidence="11">The sequence shown here is derived from an EMBL/GenBank/DDBJ whole genome shotgun (WGS) entry which is preliminary data.</text>
</comment>
<feature type="binding site" evidence="5">
    <location>
        <begin position="241"/>
        <end position="246"/>
    </location>
    <ligand>
        <name>NAD(+)</name>
        <dbReference type="ChEBI" id="CHEBI:57540"/>
    </ligand>
</feature>
<dbReference type="InterPro" id="IPR020082">
    <property type="entry name" value="S-Ado-L-homoCys_hydrolase_CS"/>
</dbReference>
<comment type="subcellular location">
    <subcellularLocation>
        <location evidence="5">Cytoplasm</location>
    </subcellularLocation>
</comment>
<dbReference type="InParanoid" id="M7XDL9"/>
<keyword evidence="3 5" id="KW-0378">Hydrolase</keyword>
<gene>
    <name evidence="5" type="primary">ahcY</name>
    <name evidence="11" type="ORF">C943_00246</name>
</gene>
<organism evidence="11 12">
    <name type="scientific">Mariniradius saccharolyticus AK6</name>
    <dbReference type="NCBI Taxonomy" id="1239962"/>
    <lineage>
        <taxon>Bacteria</taxon>
        <taxon>Pseudomonadati</taxon>
        <taxon>Bacteroidota</taxon>
        <taxon>Cytophagia</taxon>
        <taxon>Cytophagales</taxon>
        <taxon>Cyclobacteriaceae</taxon>
        <taxon>Mariniradius</taxon>
    </lineage>
</organism>
<feature type="binding site" evidence="5 6">
    <location>
        <position position="76"/>
    </location>
    <ligand>
        <name>substrate</name>
    </ligand>
</feature>
<dbReference type="AlphaFoldDB" id="M7XDL9"/>
<dbReference type="SUPFAM" id="SSF51735">
    <property type="entry name" value="NAD(P)-binding Rossmann-fold domains"/>
    <property type="match status" value="1"/>
</dbReference>
<evidence type="ECO:0000256" key="9">
    <source>
        <dbReference type="RuleBase" id="RU004166"/>
    </source>
</evidence>
<keyword evidence="2 5" id="KW-0554">One-carbon metabolism</keyword>